<dbReference type="Proteomes" id="UP000261284">
    <property type="component" value="Unassembled WGS sequence"/>
</dbReference>
<dbReference type="EMBL" id="QTJU01000013">
    <property type="protein sequence ID" value="RFM25919.1"/>
    <property type="molecule type" value="Genomic_DNA"/>
</dbReference>
<organism evidence="1 2">
    <name type="scientific">Deminuibacter soli</name>
    <dbReference type="NCBI Taxonomy" id="2291815"/>
    <lineage>
        <taxon>Bacteria</taxon>
        <taxon>Pseudomonadati</taxon>
        <taxon>Bacteroidota</taxon>
        <taxon>Chitinophagia</taxon>
        <taxon>Chitinophagales</taxon>
        <taxon>Chitinophagaceae</taxon>
        <taxon>Deminuibacter</taxon>
    </lineage>
</organism>
<reference evidence="1 2" key="1">
    <citation type="submission" date="2018-08" db="EMBL/GenBank/DDBJ databases">
        <title>Chitinophagaceae sp. K23C18032701, a novel bacterium isolated from forest soil.</title>
        <authorList>
            <person name="Wang C."/>
        </authorList>
    </citation>
    <scope>NUCLEOTIDE SEQUENCE [LARGE SCALE GENOMIC DNA]</scope>
    <source>
        <strain evidence="1 2">K23C18032701</strain>
    </source>
</reference>
<dbReference type="Pfam" id="PF13419">
    <property type="entry name" value="HAD_2"/>
    <property type="match status" value="1"/>
</dbReference>
<dbReference type="InterPro" id="IPR023214">
    <property type="entry name" value="HAD_sf"/>
</dbReference>
<evidence type="ECO:0000313" key="1">
    <source>
        <dbReference type="EMBL" id="RFM25919.1"/>
    </source>
</evidence>
<dbReference type="PRINTS" id="PR00413">
    <property type="entry name" value="HADHALOGNASE"/>
</dbReference>
<protein>
    <submittedName>
        <fullName evidence="1">HAD family phosphatase</fullName>
    </submittedName>
</protein>
<dbReference type="OrthoDB" id="9797743at2"/>
<gene>
    <name evidence="1" type="ORF">DXN05_22645</name>
</gene>
<sequence>MPGRISRVLFDMDGVLINSNAAIETFWSEWASKEKLAITEADIRHKIHGRPTLETIDLLFAGSADETKQNIYSEARLFDITMRPLLLPGVKRFVTQLHAASVVTGVVTSAPAERITHMLQPHGIYHLFNAMVTSEDYTKGKPDPEPYTVMATRLAVKPSCCLVFEDADSGIRAALDAGMQVVAVNNAFEHERVIGHIPDFAGITMNGASILHNGNLLAQIDFSC</sequence>
<dbReference type="InterPro" id="IPR036412">
    <property type="entry name" value="HAD-like_sf"/>
</dbReference>
<dbReference type="RefSeq" id="WP_116849584.1">
    <property type="nucleotide sequence ID" value="NZ_QTJU01000013.1"/>
</dbReference>
<dbReference type="Gene3D" id="1.10.150.240">
    <property type="entry name" value="Putative phosphatase, domain 2"/>
    <property type="match status" value="1"/>
</dbReference>
<dbReference type="Gene3D" id="3.40.50.1000">
    <property type="entry name" value="HAD superfamily/HAD-like"/>
    <property type="match status" value="1"/>
</dbReference>
<dbReference type="PANTHER" id="PTHR43481:SF4">
    <property type="entry name" value="GLYCEROL-1-PHOSPHATE PHOSPHOHYDROLASE 1-RELATED"/>
    <property type="match status" value="1"/>
</dbReference>
<dbReference type="SUPFAM" id="SSF56784">
    <property type="entry name" value="HAD-like"/>
    <property type="match status" value="1"/>
</dbReference>
<dbReference type="PANTHER" id="PTHR43481">
    <property type="entry name" value="FRUCTOSE-1-PHOSPHATE PHOSPHATASE"/>
    <property type="match status" value="1"/>
</dbReference>
<name>A0A3E1ND35_9BACT</name>
<keyword evidence="2" id="KW-1185">Reference proteome</keyword>
<dbReference type="InterPro" id="IPR041492">
    <property type="entry name" value="HAD_2"/>
</dbReference>
<dbReference type="InterPro" id="IPR051806">
    <property type="entry name" value="HAD-like_SPP"/>
</dbReference>
<dbReference type="InterPro" id="IPR006439">
    <property type="entry name" value="HAD-SF_hydro_IA"/>
</dbReference>
<dbReference type="AlphaFoldDB" id="A0A3E1ND35"/>
<dbReference type="GO" id="GO:0050308">
    <property type="term" value="F:sugar-phosphatase activity"/>
    <property type="evidence" value="ECO:0007669"/>
    <property type="project" value="TreeGrafter"/>
</dbReference>
<proteinExistence type="predicted"/>
<dbReference type="InterPro" id="IPR023198">
    <property type="entry name" value="PGP-like_dom2"/>
</dbReference>
<evidence type="ECO:0000313" key="2">
    <source>
        <dbReference type="Proteomes" id="UP000261284"/>
    </source>
</evidence>
<dbReference type="SFLD" id="SFLDS00003">
    <property type="entry name" value="Haloacid_Dehalogenase"/>
    <property type="match status" value="1"/>
</dbReference>
<dbReference type="SFLD" id="SFLDG01129">
    <property type="entry name" value="C1.5:_HAD__Beta-PGM__Phosphata"/>
    <property type="match status" value="1"/>
</dbReference>
<comment type="caution">
    <text evidence="1">The sequence shown here is derived from an EMBL/GenBank/DDBJ whole genome shotgun (WGS) entry which is preliminary data.</text>
</comment>
<accession>A0A3E1ND35</accession>
<dbReference type="NCBIfam" id="TIGR01509">
    <property type="entry name" value="HAD-SF-IA-v3"/>
    <property type="match status" value="1"/>
</dbReference>